<accession>A0AAD5UID9</accession>
<gene>
    <name evidence="3" type="ORF">HK103_003148</name>
</gene>
<keyword evidence="2" id="KW-1133">Transmembrane helix</keyword>
<protein>
    <recommendedName>
        <fullName evidence="5">Transmembrane protein</fullName>
    </recommendedName>
</protein>
<evidence type="ECO:0000256" key="2">
    <source>
        <dbReference type="SAM" id="Phobius"/>
    </source>
</evidence>
<dbReference type="AlphaFoldDB" id="A0AAD5UID9"/>
<feature type="transmembrane region" description="Helical" evidence="2">
    <location>
        <begin position="43"/>
        <end position="62"/>
    </location>
</feature>
<reference evidence="3" key="1">
    <citation type="submission" date="2020-05" db="EMBL/GenBank/DDBJ databases">
        <title>Phylogenomic resolution of chytrid fungi.</title>
        <authorList>
            <person name="Stajich J.E."/>
            <person name="Amses K."/>
            <person name="Simmons R."/>
            <person name="Seto K."/>
            <person name="Myers J."/>
            <person name="Bonds A."/>
            <person name="Quandt C.A."/>
            <person name="Barry K."/>
            <person name="Liu P."/>
            <person name="Grigoriev I."/>
            <person name="Longcore J.E."/>
            <person name="James T.Y."/>
        </authorList>
    </citation>
    <scope>NUCLEOTIDE SEQUENCE</scope>
    <source>
        <strain evidence="3">PLAUS21</strain>
    </source>
</reference>
<keyword evidence="4" id="KW-1185">Reference proteome</keyword>
<evidence type="ECO:0000256" key="1">
    <source>
        <dbReference type="SAM" id="MobiDB-lite"/>
    </source>
</evidence>
<evidence type="ECO:0008006" key="5">
    <source>
        <dbReference type="Google" id="ProtNLM"/>
    </source>
</evidence>
<feature type="region of interest" description="Disordered" evidence="1">
    <location>
        <begin position="1"/>
        <end position="20"/>
    </location>
</feature>
<organism evidence="3 4">
    <name type="scientific">Boothiomyces macroporosus</name>
    <dbReference type="NCBI Taxonomy" id="261099"/>
    <lineage>
        <taxon>Eukaryota</taxon>
        <taxon>Fungi</taxon>
        <taxon>Fungi incertae sedis</taxon>
        <taxon>Chytridiomycota</taxon>
        <taxon>Chytridiomycota incertae sedis</taxon>
        <taxon>Chytridiomycetes</taxon>
        <taxon>Rhizophydiales</taxon>
        <taxon>Terramycetaceae</taxon>
        <taxon>Boothiomyces</taxon>
    </lineage>
</organism>
<feature type="transmembrane region" description="Helical" evidence="2">
    <location>
        <begin position="74"/>
        <end position="91"/>
    </location>
</feature>
<feature type="transmembrane region" description="Helical" evidence="2">
    <location>
        <begin position="97"/>
        <end position="120"/>
    </location>
</feature>
<comment type="caution">
    <text evidence="3">The sequence shown here is derived from an EMBL/GenBank/DDBJ whole genome shotgun (WGS) entry which is preliminary data.</text>
</comment>
<keyword evidence="2" id="KW-0472">Membrane</keyword>
<dbReference type="EMBL" id="JADGKB010000022">
    <property type="protein sequence ID" value="KAJ3259007.1"/>
    <property type="molecule type" value="Genomic_DNA"/>
</dbReference>
<sequence length="232" mass="25743">MSRNQSMETVSNQKDQPTDNSSKKKVAIVLILPGIISSIVQKWTALWVAYLVSAVPLLWIMFKTYRSSKQVDMVAAPALISVIVSVIIAVVTTDPRFINLANCAVPVILGFTFLISLFAFKENLIVIGYRQLHAGSEEWNSYCDRCLARPHFRSSTHILCVVWGVGFLVEAGAIALVDFLVDLTYFPYLNIGLSIAFPALLGVFTLIFVKYRRSQLLKNGGEIEKEPTIVSA</sequence>
<evidence type="ECO:0000313" key="3">
    <source>
        <dbReference type="EMBL" id="KAJ3259007.1"/>
    </source>
</evidence>
<feature type="transmembrane region" description="Helical" evidence="2">
    <location>
        <begin position="187"/>
        <end position="209"/>
    </location>
</feature>
<keyword evidence="2" id="KW-0812">Transmembrane</keyword>
<name>A0AAD5UID9_9FUNG</name>
<feature type="transmembrane region" description="Helical" evidence="2">
    <location>
        <begin position="158"/>
        <end position="181"/>
    </location>
</feature>
<proteinExistence type="predicted"/>
<dbReference type="Proteomes" id="UP001210925">
    <property type="component" value="Unassembled WGS sequence"/>
</dbReference>
<evidence type="ECO:0000313" key="4">
    <source>
        <dbReference type="Proteomes" id="UP001210925"/>
    </source>
</evidence>